<proteinExistence type="predicted"/>
<dbReference type="RefSeq" id="XP_056483435.1">
    <property type="nucleotide sequence ID" value="XM_056632815.1"/>
</dbReference>
<evidence type="ECO:0000313" key="2">
    <source>
        <dbReference type="EMBL" id="KAJ5385637.1"/>
    </source>
</evidence>
<feature type="compositionally biased region" description="Low complexity" evidence="1">
    <location>
        <begin position="30"/>
        <end position="39"/>
    </location>
</feature>
<name>A0A9W9VM26_9EURO</name>
<sequence length="65" mass="7330">MRTRQKRLNYRVLNDESDGESLPEDRTDQSSEPSEPPSSLTRTLPACQEDVEVLANIPDCELLPS</sequence>
<gene>
    <name evidence="2" type="ORF">N7509_008178</name>
</gene>
<feature type="region of interest" description="Disordered" evidence="1">
    <location>
        <begin position="1"/>
        <end position="47"/>
    </location>
</feature>
<evidence type="ECO:0000256" key="1">
    <source>
        <dbReference type="SAM" id="MobiDB-lite"/>
    </source>
</evidence>
<comment type="caution">
    <text evidence="2">The sequence shown here is derived from an EMBL/GenBank/DDBJ whole genome shotgun (WGS) entry which is preliminary data.</text>
</comment>
<evidence type="ECO:0000313" key="3">
    <source>
        <dbReference type="Proteomes" id="UP001147747"/>
    </source>
</evidence>
<reference evidence="2" key="2">
    <citation type="journal article" date="2023" name="IMA Fungus">
        <title>Comparative genomic study of the Penicillium genus elucidates a diverse pangenome and 15 lateral gene transfer events.</title>
        <authorList>
            <person name="Petersen C."/>
            <person name="Sorensen T."/>
            <person name="Nielsen M.R."/>
            <person name="Sondergaard T.E."/>
            <person name="Sorensen J.L."/>
            <person name="Fitzpatrick D.A."/>
            <person name="Frisvad J.C."/>
            <person name="Nielsen K.L."/>
        </authorList>
    </citation>
    <scope>NUCLEOTIDE SEQUENCE</scope>
    <source>
        <strain evidence="2">IBT 29677</strain>
    </source>
</reference>
<dbReference type="GeneID" id="81371795"/>
<dbReference type="AlphaFoldDB" id="A0A9W9VM26"/>
<accession>A0A9W9VM26</accession>
<organism evidence="2 3">
    <name type="scientific">Penicillium cosmopolitanum</name>
    <dbReference type="NCBI Taxonomy" id="1131564"/>
    <lineage>
        <taxon>Eukaryota</taxon>
        <taxon>Fungi</taxon>
        <taxon>Dikarya</taxon>
        <taxon>Ascomycota</taxon>
        <taxon>Pezizomycotina</taxon>
        <taxon>Eurotiomycetes</taxon>
        <taxon>Eurotiomycetidae</taxon>
        <taxon>Eurotiales</taxon>
        <taxon>Aspergillaceae</taxon>
        <taxon>Penicillium</taxon>
    </lineage>
</organism>
<dbReference type="Proteomes" id="UP001147747">
    <property type="component" value="Unassembled WGS sequence"/>
</dbReference>
<reference evidence="2" key="1">
    <citation type="submission" date="2022-12" db="EMBL/GenBank/DDBJ databases">
        <authorList>
            <person name="Petersen C."/>
        </authorList>
    </citation>
    <scope>NUCLEOTIDE SEQUENCE</scope>
    <source>
        <strain evidence="2">IBT 29677</strain>
    </source>
</reference>
<protein>
    <submittedName>
        <fullName evidence="2">Uncharacterized protein</fullName>
    </submittedName>
</protein>
<keyword evidence="3" id="KW-1185">Reference proteome</keyword>
<dbReference type="EMBL" id="JAPZBU010000009">
    <property type="protein sequence ID" value="KAJ5385637.1"/>
    <property type="molecule type" value="Genomic_DNA"/>
</dbReference>